<dbReference type="SUPFAM" id="SSF141072">
    <property type="entry name" value="CalX-like"/>
    <property type="match status" value="1"/>
</dbReference>
<gene>
    <name evidence="2" type="ORF">PGLA1383_LOCUS13741</name>
    <name evidence="3" type="ORF">PGLA2088_LOCUS1837</name>
</gene>
<comment type="caution">
    <text evidence="2">The sequence shown here is derived from an EMBL/GenBank/DDBJ whole genome shotgun (WGS) entry which is preliminary data.</text>
</comment>
<dbReference type="Proteomes" id="UP000626109">
    <property type="component" value="Unassembled WGS sequence"/>
</dbReference>
<accession>A0A813E472</accession>
<feature type="compositionally biased region" description="Basic and acidic residues" evidence="1">
    <location>
        <begin position="91"/>
        <end position="118"/>
    </location>
</feature>
<sequence length="182" mass="20119">MATPNRKMYLPLVSEPVDCDELVDAAELKGSRGPSRQGTALVADDPEEQALRWLLEQASDTEVFRALGKLSVARPGILEHVTKLAQTAAEMTKRTPDGTHSEPLAKTKAESPFKEKEQANTSVFKPLPLERPILQFSSFIYLADESEKLVTLEVVRLGDHTKRSVVQWRTKDGSAVAGDTYK</sequence>
<evidence type="ECO:0000313" key="3">
    <source>
        <dbReference type="EMBL" id="CAE8638397.1"/>
    </source>
</evidence>
<dbReference type="OrthoDB" id="424810at2759"/>
<organism evidence="2 4">
    <name type="scientific">Polarella glacialis</name>
    <name type="common">Dinoflagellate</name>
    <dbReference type="NCBI Taxonomy" id="89957"/>
    <lineage>
        <taxon>Eukaryota</taxon>
        <taxon>Sar</taxon>
        <taxon>Alveolata</taxon>
        <taxon>Dinophyceae</taxon>
        <taxon>Suessiales</taxon>
        <taxon>Suessiaceae</taxon>
        <taxon>Polarella</taxon>
    </lineage>
</organism>
<evidence type="ECO:0000256" key="1">
    <source>
        <dbReference type="SAM" id="MobiDB-lite"/>
    </source>
</evidence>
<dbReference type="Proteomes" id="UP000654075">
    <property type="component" value="Unassembled WGS sequence"/>
</dbReference>
<reference evidence="2" key="1">
    <citation type="submission" date="2021-02" db="EMBL/GenBank/DDBJ databases">
        <authorList>
            <person name="Dougan E. K."/>
            <person name="Rhodes N."/>
            <person name="Thang M."/>
            <person name="Chan C."/>
        </authorList>
    </citation>
    <scope>NUCLEOTIDE SEQUENCE</scope>
</reference>
<dbReference type="EMBL" id="CAJNNW010001434">
    <property type="protein sequence ID" value="CAE8638397.1"/>
    <property type="molecule type" value="Genomic_DNA"/>
</dbReference>
<dbReference type="Gene3D" id="2.60.40.2030">
    <property type="match status" value="1"/>
</dbReference>
<feature type="region of interest" description="Disordered" evidence="1">
    <location>
        <begin position="89"/>
        <end position="119"/>
    </location>
</feature>
<proteinExistence type="predicted"/>
<dbReference type="EMBL" id="CAJNNV010007681">
    <property type="protein sequence ID" value="CAE8595226.1"/>
    <property type="molecule type" value="Genomic_DNA"/>
</dbReference>
<evidence type="ECO:0000313" key="2">
    <source>
        <dbReference type="EMBL" id="CAE8595226.1"/>
    </source>
</evidence>
<dbReference type="AlphaFoldDB" id="A0A813E472"/>
<dbReference type="InterPro" id="IPR038081">
    <property type="entry name" value="CalX-like_sf"/>
</dbReference>
<feature type="non-terminal residue" evidence="2">
    <location>
        <position position="182"/>
    </location>
</feature>
<protein>
    <submittedName>
        <fullName evidence="2">Uncharacterized protein</fullName>
    </submittedName>
</protein>
<keyword evidence="4" id="KW-1185">Reference proteome</keyword>
<evidence type="ECO:0000313" key="4">
    <source>
        <dbReference type="Proteomes" id="UP000654075"/>
    </source>
</evidence>
<name>A0A813E472_POLGL</name>